<dbReference type="Pfam" id="PF07995">
    <property type="entry name" value="GSDH"/>
    <property type="match status" value="1"/>
</dbReference>
<sequence length="469" mass="52265">MTLFFIVFFFFAYSNAQELELELIASNLVDPLGIKHAGDDRLFIVEQSGVIKIIDASGELQDTPFLDINSLVIDSGNERGLLGLAFHPDYADNGYFFVNYINNFGDTVVSRFTVDASNSDIANPDSELLILSYEQPYSNHNGGDLAFGSDGYLYISSGDGGSAGDPQNRSQNKMSFLGKILRLDIDTTTETENYGIPSDNPFAEGASALPEIWAYGLRNPWRFSFDRLNGDQWIADVGQSNYEEINSVSSEDASTGINYGWKCYEGNDSYQSSGCPDQSTFTFPVSGYSHFGDGSPKCSITGGYRYRGTTYPNFYGWYFFADLCSQEIGYLVYDETNDVWNKNFQQFTGQWSSFGEDVNGDIYVSDLAGGHIYKLTDTTLSNPDHLLSEITVYPNPTKHSFQINFGTNDNPDILTEISVYDIQGKQVKTIHRTAENIQTVNTSDFSSGIYILKINIENKTQSTHKLVIH</sequence>
<comment type="caution">
    <text evidence="4">The sequence shown here is derived from an EMBL/GenBank/DDBJ whole genome shotgun (WGS) entry which is preliminary data.</text>
</comment>
<feature type="domain" description="Secretion system C-terminal sorting" evidence="3">
    <location>
        <begin position="392"/>
        <end position="468"/>
    </location>
</feature>
<evidence type="ECO:0000256" key="1">
    <source>
        <dbReference type="ARBA" id="ARBA00022729"/>
    </source>
</evidence>
<dbReference type="InterPro" id="IPR011041">
    <property type="entry name" value="Quinoprot_gluc/sorb_DH_b-prop"/>
</dbReference>
<keyword evidence="1" id="KW-0732">Signal</keyword>
<keyword evidence="5" id="KW-1185">Reference proteome</keyword>
<dbReference type="PANTHER" id="PTHR19328">
    <property type="entry name" value="HEDGEHOG-INTERACTING PROTEIN"/>
    <property type="match status" value="1"/>
</dbReference>
<dbReference type="InterPro" id="IPR012938">
    <property type="entry name" value="Glc/Sorbosone_DH"/>
</dbReference>
<dbReference type="Gene3D" id="2.120.10.30">
    <property type="entry name" value="TolB, C-terminal domain"/>
    <property type="match status" value="1"/>
</dbReference>
<dbReference type="EMBL" id="JADOET010000020">
    <property type="protein sequence ID" value="MBF8151403.1"/>
    <property type="molecule type" value="Genomic_DNA"/>
</dbReference>
<name>A0ABS0ELR3_9FLAO</name>
<dbReference type="NCBIfam" id="TIGR04183">
    <property type="entry name" value="Por_Secre_tail"/>
    <property type="match status" value="1"/>
</dbReference>
<gene>
    <name evidence="4" type="ORF">ITJ86_15965</name>
</gene>
<accession>A0ABS0ELR3</accession>
<feature type="domain" description="Glucose/Sorbosone dehydrogenase" evidence="2">
    <location>
        <begin position="30"/>
        <end position="364"/>
    </location>
</feature>
<evidence type="ECO:0000313" key="4">
    <source>
        <dbReference type="EMBL" id="MBF8151403.1"/>
    </source>
</evidence>
<dbReference type="PANTHER" id="PTHR19328:SF75">
    <property type="entry name" value="ALDOSE SUGAR DEHYDROGENASE YLII"/>
    <property type="match status" value="1"/>
</dbReference>
<evidence type="ECO:0000259" key="2">
    <source>
        <dbReference type="Pfam" id="PF07995"/>
    </source>
</evidence>
<dbReference type="InterPro" id="IPR011042">
    <property type="entry name" value="6-blade_b-propeller_TolB-like"/>
</dbReference>
<dbReference type="Proteomes" id="UP000611215">
    <property type="component" value="Unassembled WGS sequence"/>
</dbReference>
<proteinExistence type="predicted"/>
<reference evidence="4 5" key="1">
    <citation type="submission" date="2020-11" db="EMBL/GenBank/DDBJ databases">
        <title>Winogradskyella marina sp. nov., isolated from marine sediment.</title>
        <authorList>
            <person name="Bo J."/>
            <person name="Wang S."/>
            <person name="Song X."/>
            <person name="Du Z."/>
        </authorList>
    </citation>
    <scope>NUCLEOTIDE SEQUENCE [LARGE SCALE GENOMIC DNA]</scope>
    <source>
        <strain evidence="4 5">F6397</strain>
    </source>
</reference>
<protein>
    <submittedName>
        <fullName evidence="4">PQQ-dependent sugar dehydrogenase</fullName>
    </submittedName>
</protein>
<evidence type="ECO:0000259" key="3">
    <source>
        <dbReference type="Pfam" id="PF18962"/>
    </source>
</evidence>
<dbReference type="InterPro" id="IPR026444">
    <property type="entry name" value="Secre_tail"/>
</dbReference>
<evidence type="ECO:0000313" key="5">
    <source>
        <dbReference type="Proteomes" id="UP000611215"/>
    </source>
</evidence>
<organism evidence="4 5">
    <name type="scientific">Winogradskyella marina</name>
    <dbReference type="NCBI Taxonomy" id="2785530"/>
    <lineage>
        <taxon>Bacteria</taxon>
        <taxon>Pseudomonadati</taxon>
        <taxon>Bacteroidota</taxon>
        <taxon>Flavobacteriia</taxon>
        <taxon>Flavobacteriales</taxon>
        <taxon>Flavobacteriaceae</taxon>
        <taxon>Winogradskyella</taxon>
    </lineage>
</organism>
<dbReference type="SUPFAM" id="SSF50952">
    <property type="entry name" value="Soluble quinoprotein glucose dehydrogenase"/>
    <property type="match status" value="1"/>
</dbReference>
<dbReference type="Pfam" id="PF18962">
    <property type="entry name" value="Por_Secre_tail"/>
    <property type="match status" value="1"/>
</dbReference>